<evidence type="ECO:0000313" key="2">
    <source>
        <dbReference type="EMBL" id="MFI9104887.1"/>
    </source>
</evidence>
<accession>A0ABW8CEM2</accession>
<dbReference type="Pfam" id="PF01370">
    <property type="entry name" value="Epimerase"/>
    <property type="match status" value="1"/>
</dbReference>
<comment type="caution">
    <text evidence="2">The sequence shown here is derived from an EMBL/GenBank/DDBJ whole genome shotgun (WGS) entry which is preliminary data.</text>
</comment>
<dbReference type="PANTHER" id="PTHR43245:SF13">
    <property type="entry name" value="UDP-D-APIOSE_UDP-D-XYLOSE SYNTHASE 2"/>
    <property type="match status" value="1"/>
</dbReference>
<dbReference type="Proteomes" id="UP001614394">
    <property type="component" value="Unassembled WGS sequence"/>
</dbReference>
<dbReference type="EMBL" id="JBITYG010000010">
    <property type="protein sequence ID" value="MFI9104887.1"/>
    <property type="molecule type" value="Genomic_DNA"/>
</dbReference>
<dbReference type="InterPro" id="IPR001509">
    <property type="entry name" value="Epimerase_deHydtase"/>
</dbReference>
<organism evidence="2 3">
    <name type="scientific">Streptomyces fildesensis</name>
    <dbReference type="NCBI Taxonomy" id="375757"/>
    <lineage>
        <taxon>Bacteria</taxon>
        <taxon>Bacillati</taxon>
        <taxon>Actinomycetota</taxon>
        <taxon>Actinomycetes</taxon>
        <taxon>Kitasatosporales</taxon>
        <taxon>Streptomycetaceae</taxon>
        <taxon>Streptomyces</taxon>
    </lineage>
</organism>
<gene>
    <name evidence="2" type="ORF">ACIGXA_30675</name>
</gene>
<dbReference type="PANTHER" id="PTHR43245">
    <property type="entry name" value="BIFUNCTIONAL POLYMYXIN RESISTANCE PROTEIN ARNA"/>
    <property type="match status" value="1"/>
</dbReference>
<proteinExistence type="predicted"/>
<protein>
    <submittedName>
        <fullName evidence="2">NAD-dependent epimerase/dehydratase family protein</fullName>
    </submittedName>
</protein>
<sequence>MRRILCLGSTGFLGAHVAGQLRALPGVRVLGGGRSTPISPSALLSASSPALVDSLPIDLTTISVDALAEALRALAPHAVVNCVGSVGNSPLRLAEVNTRGPAVLCEALRRAAPTARLVHLGSAGEYGATAPGRSIDESAPTRPPGAYGATKLAGTLIVAQSALDATVLRVFNPIGPGSPAASLPGRLVAELRRALPDGTEGLIRVGDLSAYRDYVDVRDVARAAVLAAVAPEPLPRILNIAGGGATPVRAIADGLVAASGFLGRVEESGPGSHRSAAVSWQRADISAAAAALGWRPHFTLAQSLADLWNEGAPVAVLPSAPAVPAGVPTGVPAAS</sequence>
<evidence type="ECO:0000313" key="3">
    <source>
        <dbReference type="Proteomes" id="UP001614394"/>
    </source>
</evidence>
<dbReference type="SUPFAM" id="SSF51735">
    <property type="entry name" value="NAD(P)-binding Rossmann-fold domains"/>
    <property type="match status" value="1"/>
</dbReference>
<name>A0ABW8CEM2_9ACTN</name>
<feature type="domain" description="NAD-dependent epimerase/dehydratase" evidence="1">
    <location>
        <begin position="4"/>
        <end position="241"/>
    </location>
</feature>
<keyword evidence="3" id="KW-1185">Reference proteome</keyword>
<reference evidence="2 3" key="1">
    <citation type="submission" date="2024-10" db="EMBL/GenBank/DDBJ databases">
        <title>The Natural Products Discovery Center: Release of the First 8490 Sequenced Strains for Exploring Actinobacteria Biosynthetic Diversity.</title>
        <authorList>
            <person name="Kalkreuter E."/>
            <person name="Kautsar S.A."/>
            <person name="Yang D."/>
            <person name="Bader C.D."/>
            <person name="Teijaro C.N."/>
            <person name="Fluegel L."/>
            <person name="Davis C.M."/>
            <person name="Simpson J.R."/>
            <person name="Lauterbach L."/>
            <person name="Steele A.D."/>
            <person name="Gui C."/>
            <person name="Meng S."/>
            <person name="Li G."/>
            <person name="Viehrig K."/>
            <person name="Ye F."/>
            <person name="Su P."/>
            <person name="Kiefer A.F."/>
            <person name="Nichols A."/>
            <person name="Cepeda A.J."/>
            <person name="Yan W."/>
            <person name="Fan B."/>
            <person name="Jiang Y."/>
            <person name="Adhikari A."/>
            <person name="Zheng C.-J."/>
            <person name="Schuster L."/>
            <person name="Cowan T.M."/>
            <person name="Smanski M.J."/>
            <person name="Chevrette M.G."/>
            <person name="De Carvalho L.P.S."/>
            <person name="Shen B."/>
        </authorList>
    </citation>
    <scope>NUCLEOTIDE SEQUENCE [LARGE SCALE GENOMIC DNA]</scope>
    <source>
        <strain evidence="2 3">NPDC053399</strain>
    </source>
</reference>
<dbReference type="InterPro" id="IPR050177">
    <property type="entry name" value="Lipid_A_modif_metabolic_enz"/>
</dbReference>
<evidence type="ECO:0000259" key="1">
    <source>
        <dbReference type="Pfam" id="PF01370"/>
    </source>
</evidence>
<dbReference type="Gene3D" id="3.40.50.720">
    <property type="entry name" value="NAD(P)-binding Rossmann-like Domain"/>
    <property type="match status" value="1"/>
</dbReference>
<dbReference type="InterPro" id="IPR036291">
    <property type="entry name" value="NAD(P)-bd_dom_sf"/>
</dbReference>
<dbReference type="RefSeq" id="WP_399655548.1">
    <property type="nucleotide sequence ID" value="NZ_JBITYG010000010.1"/>
</dbReference>